<dbReference type="InterPro" id="IPR039911">
    <property type="entry name" value="JIP3/JIP4"/>
</dbReference>
<dbReference type="AlphaFoldDB" id="A0A7R9ABW4"/>
<dbReference type="GO" id="GO:0030159">
    <property type="term" value="F:signaling receptor complex adaptor activity"/>
    <property type="evidence" value="ECO:0007669"/>
    <property type="project" value="TreeGrafter"/>
</dbReference>
<dbReference type="EMBL" id="CAJPEV010003356">
    <property type="protein sequence ID" value="CAG0899567.1"/>
    <property type="molecule type" value="Genomic_DNA"/>
</dbReference>
<evidence type="ECO:0000256" key="1">
    <source>
        <dbReference type="SAM" id="MobiDB-lite"/>
    </source>
</evidence>
<organism evidence="3">
    <name type="scientific">Darwinula stevensoni</name>
    <dbReference type="NCBI Taxonomy" id="69355"/>
    <lineage>
        <taxon>Eukaryota</taxon>
        <taxon>Metazoa</taxon>
        <taxon>Ecdysozoa</taxon>
        <taxon>Arthropoda</taxon>
        <taxon>Crustacea</taxon>
        <taxon>Oligostraca</taxon>
        <taxon>Ostracoda</taxon>
        <taxon>Podocopa</taxon>
        <taxon>Podocopida</taxon>
        <taxon>Darwinulocopina</taxon>
        <taxon>Darwinuloidea</taxon>
        <taxon>Darwinulidae</taxon>
        <taxon>Darwinula</taxon>
    </lineage>
</organism>
<evidence type="ECO:0000256" key="2">
    <source>
        <dbReference type="SAM" id="SignalP"/>
    </source>
</evidence>
<name>A0A7R9ABW4_9CRUS</name>
<dbReference type="Proteomes" id="UP000677054">
    <property type="component" value="Unassembled WGS sequence"/>
</dbReference>
<dbReference type="PANTHER" id="PTHR13886:SF4">
    <property type="entry name" value="JNK-INTERACTING PROTEIN 3"/>
    <property type="match status" value="1"/>
</dbReference>
<feature type="chain" id="PRO_5036209842" evidence="2">
    <location>
        <begin position="18"/>
        <end position="118"/>
    </location>
</feature>
<dbReference type="PANTHER" id="PTHR13886">
    <property type="entry name" value="JNK/SAPK-ASSOCIATED PROTEIN"/>
    <property type="match status" value="1"/>
</dbReference>
<gene>
    <name evidence="3" type="ORF">DSTB1V02_LOCUS10960</name>
</gene>
<feature type="signal peptide" evidence="2">
    <location>
        <begin position="1"/>
        <end position="17"/>
    </location>
</feature>
<evidence type="ECO:0000313" key="4">
    <source>
        <dbReference type="Proteomes" id="UP000677054"/>
    </source>
</evidence>
<dbReference type="GO" id="GO:0019894">
    <property type="term" value="F:kinesin binding"/>
    <property type="evidence" value="ECO:0007669"/>
    <property type="project" value="TreeGrafter"/>
</dbReference>
<dbReference type="OrthoDB" id="10256043at2759"/>
<feature type="region of interest" description="Disordered" evidence="1">
    <location>
        <begin position="13"/>
        <end position="50"/>
    </location>
</feature>
<dbReference type="GO" id="GO:0005078">
    <property type="term" value="F:MAP-kinase scaffold activity"/>
    <property type="evidence" value="ECO:0007669"/>
    <property type="project" value="InterPro"/>
</dbReference>
<protein>
    <submittedName>
        <fullName evidence="3">Uncharacterized protein</fullName>
    </submittedName>
</protein>
<reference evidence="3" key="1">
    <citation type="submission" date="2020-11" db="EMBL/GenBank/DDBJ databases">
        <authorList>
            <person name="Tran Van P."/>
        </authorList>
    </citation>
    <scope>NUCLEOTIDE SEQUENCE</scope>
</reference>
<evidence type="ECO:0000313" key="3">
    <source>
        <dbReference type="EMBL" id="CAD7251193.1"/>
    </source>
</evidence>
<feature type="compositionally biased region" description="Polar residues" evidence="1">
    <location>
        <begin position="17"/>
        <end position="33"/>
    </location>
</feature>
<dbReference type="GO" id="GO:0016192">
    <property type="term" value="P:vesicle-mediated transport"/>
    <property type="evidence" value="ECO:0007669"/>
    <property type="project" value="TreeGrafter"/>
</dbReference>
<dbReference type="GO" id="GO:0005737">
    <property type="term" value="C:cytoplasm"/>
    <property type="evidence" value="ECO:0007669"/>
    <property type="project" value="TreeGrafter"/>
</dbReference>
<keyword evidence="4" id="KW-1185">Reference proteome</keyword>
<keyword evidence="2" id="KW-0732">Signal</keyword>
<proteinExistence type="predicted"/>
<sequence>MLTLLWVSHLGSGGMSAASNSDASHSVGSQPSPSELDPGTSIATFGGKTQKPKSMLVISGGEGYIDFRIGDVEDEVGRAEEAGTSERRSLSRGDQSHLIVWQVNLPDQAIDALSLSFN</sequence>
<accession>A0A7R9ABW4</accession>
<dbReference type="GO" id="GO:0008432">
    <property type="term" value="F:JUN kinase binding"/>
    <property type="evidence" value="ECO:0007669"/>
    <property type="project" value="TreeGrafter"/>
</dbReference>
<dbReference type="EMBL" id="LR902873">
    <property type="protein sequence ID" value="CAD7251193.1"/>
    <property type="molecule type" value="Genomic_DNA"/>
</dbReference>